<reference evidence="3" key="2">
    <citation type="submission" date="2015-03" db="UniProtKB">
        <authorList>
            <consortium name="EnsemblPlants"/>
        </authorList>
    </citation>
    <scope>IDENTIFICATION</scope>
</reference>
<name>A0A0D3H485_9ORYZ</name>
<dbReference type="Gene3D" id="3.40.50.300">
    <property type="entry name" value="P-loop containing nucleotide triphosphate hydrolases"/>
    <property type="match status" value="1"/>
</dbReference>
<dbReference type="InterPro" id="IPR000863">
    <property type="entry name" value="Sulfotransferase_dom"/>
</dbReference>
<dbReference type="Pfam" id="PF00685">
    <property type="entry name" value="Sulfotransfer_1"/>
    <property type="match status" value="1"/>
</dbReference>
<evidence type="ECO:0000259" key="2">
    <source>
        <dbReference type="Pfam" id="PF00685"/>
    </source>
</evidence>
<evidence type="ECO:0000313" key="3">
    <source>
        <dbReference type="EnsemblPlants" id="OBART09G02470.1"/>
    </source>
</evidence>
<comment type="similarity">
    <text evidence="1">Belongs to the sulfotransferase 1 family.</text>
</comment>
<dbReference type="AlphaFoldDB" id="A0A0D3H485"/>
<dbReference type="PaxDb" id="65489-OBART09G02470.1"/>
<dbReference type="GO" id="GO:0008146">
    <property type="term" value="F:sulfotransferase activity"/>
    <property type="evidence" value="ECO:0007669"/>
    <property type="project" value="InterPro"/>
</dbReference>
<dbReference type="InterPro" id="IPR027417">
    <property type="entry name" value="P-loop_NTPase"/>
</dbReference>
<evidence type="ECO:0000313" key="4">
    <source>
        <dbReference type="Proteomes" id="UP000026960"/>
    </source>
</evidence>
<organism evidence="3">
    <name type="scientific">Oryza barthii</name>
    <dbReference type="NCBI Taxonomy" id="65489"/>
    <lineage>
        <taxon>Eukaryota</taxon>
        <taxon>Viridiplantae</taxon>
        <taxon>Streptophyta</taxon>
        <taxon>Embryophyta</taxon>
        <taxon>Tracheophyta</taxon>
        <taxon>Spermatophyta</taxon>
        <taxon>Magnoliopsida</taxon>
        <taxon>Liliopsida</taxon>
        <taxon>Poales</taxon>
        <taxon>Poaceae</taxon>
        <taxon>BOP clade</taxon>
        <taxon>Oryzoideae</taxon>
        <taxon>Oryzeae</taxon>
        <taxon>Oryzinae</taxon>
        <taxon>Oryza</taxon>
    </lineage>
</organism>
<dbReference type="SUPFAM" id="SSF52540">
    <property type="entry name" value="P-loop containing nucleoside triphosphate hydrolases"/>
    <property type="match status" value="1"/>
</dbReference>
<protein>
    <recommendedName>
        <fullName evidence="1">Sulfotransferase</fullName>
        <ecNumber evidence="1">2.8.2.-</ecNumber>
    </recommendedName>
</protein>
<dbReference type="EC" id="2.8.2.-" evidence="1"/>
<evidence type="ECO:0000256" key="1">
    <source>
        <dbReference type="RuleBase" id="RU361155"/>
    </source>
</evidence>
<keyword evidence="1" id="KW-0808">Transferase</keyword>
<dbReference type="Proteomes" id="UP000026960">
    <property type="component" value="Chromosome 9"/>
</dbReference>
<reference evidence="3" key="1">
    <citation type="journal article" date="2009" name="Rice">
        <title>De Novo Next Generation Sequencing of Plant Genomes.</title>
        <authorList>
            <person name="Rounsley S."/>
            <person name="Marri P.R."/>
            <person name="Yu Y."/>
            <person name="He R."/>
            <person name="Sisneros N."/>
            <person name="Goicoechea J.L."/>
            <person name="Lee S.J."/>
            <person name="Angelova A."/>
            <person name="Kudrna D."/>
            <person name="Luo M."/>
            <person name="Affourtit J."/>
            <person name="Desany B."/>
            <person name="Knight J."/>
            <person name="Niazi F."/>
            <person name="Egholm M."/>
            <person name="Wing R.A."/>
        </authorList>
    </citation>
    <scope>NUCLEOTIDE SEQUENCE [LARGE SCALE GENOMIC DNA]</scope>
    <source>
        <strain evidence="3">cv. IRGC 105608</strain>
    </source>
</reference>
<proteinExistence type="inferred from homology"/>
<dbReference type="Gramene" id="OBART09G02470.1">
    <property type="protein sequence ID" value="OBART09G02470.1"/>
    <property type="gene ID" value="OBART09G02470"/>
</dbReference>
<feature type="domain" description="Sulfotransferase" evidence="2">
    <location>
        <begin position="3"/>
        <end position="48"/>
    </location>
</feature>
<dbReference type="EnsemblPlants" id="OBART09G02470.1">
    <property type="protein sequence ID" value="OBART09G02470.1"/>
    <property type="gene ID" value="OBART09G02470"/>
</dbReference>
<keyword evidence="4" id="KW-1185">Reference proteome</keyword>
<dbReference type="HOGENOM" id="CLU_2761799_0_0_1"/>
<accession>A0A0D3H485</accession>
<dbReference type="STRING" id="65489.A0A0D3H485"/>
<sequence length="70" mass="7839">MGCRIIYLCREPKDAFISRWHFDNKIAQGAKINIDTTFTMFLEGCSPFDLSGITTSNTGKKACKGLEMIC</sequence>